<organism evidence="2 3">
    <name type="scientific">Sphingopyxis granuli</name>
    <dbReference type="NCBI Taxonomy" id="267128"/>
    <lineage>
        <taxon>Bacteria</taxon>
        <taxon>Pseudomonadati</taxon>
        <taxon>Pseudomonadota</taxon>
        <taxon>Alphaproteobacteria</taxon>
        <taxon>Sphingomonadales</taxon>
        <taxon>Sphingomonadaceae</taxon>
        <taxon>Sphingopyxis</taxon>
    </lineage>
</organism>
<dbReference type="SUPFAM" id="SSF53335">
    <property type="entry name" value="S-adenosyl-L-methionine-dependent methyltransferases"/>
    <property type="match status" value="1"/>
</dbReference>
<dbReference type="GO" id="GO:0032259">
    <property type="term" value="P:methylation"/>
    <property type="evidence" value="ECO:0007669"/>
    <property type="project" value="UniProtKB-KW"/>
</dbReference>
<dbReference type="AlphaFoldDB" id="A0AA86L3D3"/>
<dbReference type="PANTHER" id="PTHR34203">
    <property type="entry name" value="METHYLTRANSFERASE, FKBM FAMILY PROTEIN"/>
    <property type="match status" value="1"/>
</dbReference>
<protein>
    <submittedName>
        <fullName evidence="2">FkbM family methyltransferase</fullName>
    </submittedName>
</protein>
<dbReference type="NCBIfam" id="TIGR01444">
    <property type="entry name" value="fkbM_fam"/>
    <property type="match status" value="1"/>
</dbReference>
<dbReference type="InterPro" id="IPR029063">
    <property type="entry name" value="SAM-dependent_MTases_sf"/>
</dbReference>
<name>A0AA86L3D3_9SPHN</name>
<keyword evidence="2" id="KW-0808">Transferase</keyword>
<dbReference type="EMBL" id="CP012199">
    <property type="protein sequence ID" value="AMG74736.1"/>
    <property type="molecule type" value="Genomic_DNA"/>
</dbReference>
<dbReference type="Gene3D" id="3.40.50.150">
    <property type="entry name" value="Vaccinia Virus protein VP39"/>
    <property type="match status" value="1"/>
</dbReference>
<keyword evidence="3" id="KW-1185">Reference proteome</keyword>
<gene>
    <name evidence="2" type="ORF">SGRAN_2373</name>
</gene>
<dbReference type="InterPro" id="IPR006342">
    <property type="entry name" value="FkbM_mtfrase"/>
</dbReference>
<dbReference type="RefSeq" id="WP_082737226.1">
    <property type="nucleotide sequence ID" value="NZ_CP012199.1"/>
</dbReference>
<dbReference type="Pfam" id="PF05050">
    <property type="entry name" value="Methyltransf_21"/>
    <property type="match status" value="1"/>
</dbReference>
<accession>A0AA86L3D3</accession>
<dbReference type="Proteomes" id="UP000058599">
    <property type="component" value="Chromosome"/>
</dbReference>
<evidence type="ECO:0000259" key="1">
    <source>
        <dbReference type="Pfam" id="PF05050"/>
    </source>
</evidence>
<evidence type="ECO:0000313" key="3">
    <source>
        <dbReference type="Proteomes" id="UP000058599"/>
    </source>
</evidence>
<keyword evidence="2" id="KW-0489">Methyltransferase</keyword>
<dbReference type="InterPro" id="IPR052514">
    <property type="entry name" value="SAM-dependent_MTase"/>
</dbReference>
<evidence type="ECO:0000313" key="2">
    <source>
        <dbReference type="EMBL" id="AMG74736.1"/>
    </source>
</evidence>
<feature type="domain" description="Methyltransferase FkbM" evidence="1">
    <location>
        <begin position="82"/>
        <end position="234"/>
    </location>
</feature>
<dbReference type="PANTHER" id="PTHR34203:SF13">
    <property type="entry name" value="EXPRESSED PROTEIN"/>
    <property type="match status" value="1"/>
</dbReference>
<reference evidence="2 3" key="1">
    <citation type="journal article" date="2016" name="BMC Genomics">
        <title>Genomic analysis of the nitrate-respiring Sphingopyxis granuli (formerly Sphingomonas macrogoltabida) strain TFA.</title>
        <authorList>
            <person name="Garcia-Romero I."/>
            <person name="Perez-Pulido A.J."/>
            <person name="Gonzalez-Flores Y.E."/>
            <person name="Reyes-Ramirez F."/>
            <person name="Santero E."/>
            <person name="Floriano B."/>
        </authorList>
    </citation>
    <scope>NUCLEOTIDE SEQUENCE [LARGE SCALE GENOMIC DNA]</scope>
    <source>
        <strain evidence="2 3">TFA</strain>
    </source>
</reference>
<dbReference type="KEGG" id="sgi:SGRAN_2373"/>
<proteinExistence type="predicted"/>
<dbReference type="GO" id="GO:0008168">
    <property type="term" value="F:methyltransferase activity"/>
    <property type="evidence" value="ECO:0007669"/>
    <property type="project" value="UniProtKB-KW"/>
</dbReference>
<sequence length="277" mass="30950">MKISQIVKRLGEERQPVRFLASRILARTGAAERLGLQIRRRGYQLHFFNTALSMNLWLYAQERSDDVNIIQSLLAPGGIYVDIGANIGDLVLAGAQAVGANGRVFAFEAHPRIFGLMSQNVRLNQRTNIHPVNAACGSEFGWTQFSDMRSDDMNQIGKGDIVVPVIPAQYLLPEADIDLIKIDVEGFELFVLKGLEKSLGRTRHLLIEVGDAHFEQFGYRYADIHQLLTAQGFTIFAQDKAKGDYGWHLVVDGDHPFPLVQNVVASRDPQVRQLLAQ</sequence>